<dbReference type="InterPro" id="IPR014710">
    <property type="entry name" value="RmlC-like_jellyroll"/>
</dbReference>
<dbReference type="InterPro" id="IPR051610">
    <property type="entry name" value="GPI/OXD"/>
</dbReference>
<proteinExistence type="predicted"/>
<keyword evidence="1" id="KW-0479">Metal-binding</keyword>
<dbReference type="SUPFAM" id="SSF51182">
    <property type="entry name" value="RmlC-like cupins"/>
    <property type="match status" value="1"/>
</dbReference>
<evidence type="ECO:0000256" key="1">
    <source>
        <dbReference type="ARBA" id="ARBA00022723"/>
    </source>
</evidence>
<dbReference type="Pfam" id="PF07883">
    <property type="entry name" value="Cupin_2"/>
    <property type="match status" value="1"/>
</dbReference>
<reference evidence="4" key="1">
    <citation type="submission" date="2021-11" db="EMBL/GenBank/DDBJ databases">
        <title>Cultivation dependent microbiological survey of springs from the worlds oldest radium mine currently devoted to the extraction of radon-saturated water.</title>
        <authorList>
            <person name="Kapinusova G."/>
            <person name="Smrhova T."/>
            <person name="Strejcek M."/>
            <person name="Suman J."/>
            <person name="Jani K."/>
            <person name="Pajer P."/>
            <person name="Uhlik O."/>
        </authorList>
    </citation>
    <scope>NUCLEOTIDE SEQUENCE [LARGE SCALE GENOMIC DNA]</scope>
    <source>
        <strain evidence="4">J379</strain>
    </source>
</reference>
<organism evidence="3 4">
    <name type="scientific">Svornostia abyssi</name>
    <dbReference type="NCBI Taxonomy" id="2898438"/>
    <lineage>
        <taxon>Bacteria</taxon>
        <taxon>Bacillati</taxon>
        <taxon>Actinomycetota</taxon>
        <taxon>Thermoleophilia</taxon>
        <taxon>Solirubrobacterales</taxon>
        <taxon>Baekduiaceae</taxon>
        <taxon>Svornostia</taxon>
    </lineage>
</organism>
<dbReference type="CDD" id="cd02208">
    <property type="entry name" value="cupin_RmlC-like"/>
    <property type="match status" value="1"/>
</dbReference>
<keyword evidence="4" id="KW-1185">Reference proteome</keyword>
<feature type="domain" description="Cupin type-2" evidence="2">
    <location>
        <begin position="47"/>
        <end position="114"/>
    </location>
</feature>
<dbReference type="EMBL" id="CP088295">
    <property type="protein sequence ID" value="UUY01871.1"/>
    <property type="molecule type" value="Genomic_DNA"/>
</dbReference>
<dbReference type="InterPro" id="IPR011051">
    <property type="entry name" value="RmlC_Cupin_sf"/>
</dbReference>
<protein>
    <submittedName>
        <fullName evidence="3">Cupin domain-containing protein</fullName>
    </submittedName>
</protein>
<evidence type="ECO:0000313" key="4">
    <source>
        <dbReference type="Proteomes" id="UP001058860"/>
    </source>
</evidence>
<dbReference type="Proteomes" id="UP001058860">
    <property type="component" value="Chromosome"/>
</dbReference>
<evidence type="ECO:0000259" key="2">
    <source>
        <dbReference type="Pfam" id="PF07883"/>
    </source>
</evidence>
<dbReference type="InterPro" id="IPR013096">
    <property type="entry name" value="Cupin_2"/>
</dbReference>
<sequence>MSTDFAVDVTKGDGYAVSSLDRLGEGWGFRKIRSPLGLTAFGANAIVMPPGYSAGKHAHERQEELYFVHAGTLEIAFGDGTAHRLEAGGLAWVDASTVRGLTNVGDDDVVYLCVGGKDGYVERDGVKVD</sequence>
<evidence type="ECO:0000313" key="3">
    <source>
        <dbReference type="EMBL" id="UUY01871.1"/>
    </source>
</evidence>
<name>A0ABY5PBA3_9ACTN</name>
<gene>
    <name evidence="3" type="ORF">LRS13_14180</name>
</gene>
<accession>A0ABY5PBA3</accession>
<dbReference type="PANTHER" id="PTHR35848">
    <property type="entry name" value="OXALATE-BINDING PROTEIN"/>
    <property type="match status" value="1"/>
</dbReference>
<dbReference type="RefSeq" id="WP_353862412.1">
    <property type="nucleotide sequence ID" value="NZ_CP088295.1"/>
</dbReference>
<dbReference type="Gene3D" id="2.60.120.10">
    <property type="entry name" value="Jelly Rolls"/>
    <property type="match status" value="1"/>
</dbReference>